<keyword evidence="17" id="KW-1185">Reference proteome</keyword>
<reference evidence="16 17" key="1">
    <citation type="journal article" date="2024" name="Science">
        <title>Giant polyketide synthase enzymes in the biosynthesis of giant marine polyether toxins.</title>
        <authorList>
            <person name="Fallon T.R."/>
            <person name="Shende V.V."/>
            <person name="Wierzbicki I.H."/>
            <person name="Pendleton A.L."/>
            <person name="Watervoot N.F."/>
            <person name="Auber R.P."/>
            <person name="Gonzalez D.J."/>
            <person name="Wisecaver J.H."/>
            <person name="Moore B.S."/>
        </authorList>
    </citation>
    <scope>NUCLEOTIDE SEQUENCE [LARGE SCALE GENOMIC DNA]</scope>
    <source>
        <strain evidence="16 17">12B1</strain>
    </source>
</reference>
<feature type="region of interest" description="Disordered" evidence="12">
    <location>
        <begin position="72"/>
        <end position="97"/>
    </location>
</feature>
<dbReference type="SMART" id="SM00220">
    <property type="entry name" value="S_TKc"/>
    <property type="match status" value="1"/>
</dbReference>
<sequence length="1065" mass="118475">MGIPRFLPSENNDQELAGAAVPALLLGLSFRVREGGEGQTEDDTSLPNNCLDFCKFSYLKVLQAMGCRASKPEDQVGAPQYTTGGPAPGGPTLSGDQRVSFLHSEGADHEQFREKLFASVGEARTFAPGDVLIEEGKPSDAALYIKKGSAAVKKGNSNKTLAQRSKGDLIGEMALLLGDAPAVSIVAETEVEVLVIAHQALVESLVNDPKLCGRMFKMMATTMSDRIAEASAVMRAEVVAKNAKKTAPKKGGAQDTSTLNVNKYRQLFGLPKEEGLMLRTTCSMRKEANALKDANVQFGDLYVFEAHLCFDWKVFGFHKQQVLSLTEVVALLKSSEVPNTVEVQGKGYSYELTLPENFEDVWNTMEACRRQTTAHALQQASADSTVNAGKIYEEVDSAVADAFSSHGKGRRDSAAPGAPTAVSMDLTENDWALFLAGSKQRKYKKGDYILKEGHPTQALYQILQGSLRVELQLKDQPTAVVVGHRGAGEMFGETSLLKNSPATASIVTDSDEAILVCIEGSYLDELFNSHPKLPGRFFAYLATYQATRLRNLTEMVSGDKREVAGQHLANVTINDIFSNPAYMGIFRKFMSRAAEGASEADVRAKFQMNLLMFEFWMDVQDFKGEPEAAVMVDLGKKIISNFLADGAASKLDCFNEEDKAALDSQLEALKAGTLDIKEVRRMFDSAQGKVVKEIESNCHSDFLSSDHFSYIMELKAKEGIVAGLPDFRLIRVLGQGGFGQVLEVVKRDCGKHYAMKVMHKEMMRRSLGSSWRKKIQLEKDLMASLNHPFLVNLSYAFQNTEFLVLVMDLVPAGDLSEFVLTKKRLNQDQVRFVVMEVVCVIGYCHQENVLYRDLKPENLLIDEHGHVRMIDMGLAARISKKQPKRRSRVGTDCYMAPEVRWAKDRKEPYGASCDWYTVGVLTYEFSAGNVPYAHPEEENPHYRMHEFKDPHAEDIVRRLLDQDHRTRLGCGPQGISEILDHPYWRGIEWDLVPLKKFESPCKNIKGPPKRKKEKESLAVQIATDMSEAEREEPDMEYNVANWDFVSPTAVVEEYMENMYQCVSAI</sequence>
<feature type="domain" description="RGS" evidence="15">
    <location>
        <begin position="572"/>
        <end position="712"/>
    </location>
</feature>
<dbReference type="PANTHER" id="PTHR24353:SF37">
    <property type="entry name" value="CAMP-DEPENDENT PROTEIN KINASE CATALYTIC SUBUNIT PRKX"/>
    <property type="match status" value="1"/>
</dbReference>
<dbReference type="Gene3D" id="3.30.200.20">
    <property type="entry name" value="Phosphorylase Kinase, domain 1"/>
    <property type="match status" value="1"/>
</dbReference>
<feature type="domain" description="Cyclic nucleotide-binding" evidence="14">
    <location>
        <begin position="422"/>
        <end position="511"/>
    </location>
</feature>
<evidence type="ECO:0000256" key="12">
    <source>
        <dbReference type="SAM" id="MobiDB-lite"/>
    </source>
</evidence>
<keyword evidence="9" id="KW-0142">cGMP-binding</keyword>
<dbReference type="InterPro" id="IPR008271">
    <property type="entry name" value="Ser/Thr_kinase_AS"/>
</dbReference>
<dbReference type="InterPro" id="IPR014710">
    <property type="entry name" value="RmlC-like_jellyroll"/>
</dbReference>
<dbReference type="Gene3D" id="1.10.167.10">
    <property type="entry name" value="Regulator of G-protein Signalling 4, domain 2"/>
    <property type="match status" value="1"/>
</dbReference>
<dbReference type="SMART" id="SM00315">
    <property type="entry name" value="RGS"/>
    <property type="match status" value="1"/>
</dbReference>
<evidence type="ECO:0000256" key="5">
    <source>
        <dbReference type="ARBA" id="ARBA00022741"/>
    </source>
</evidence>
<evidence type="ECO:0000256" key="8">
    <source>
        <dbReference type="ARBA" id="ARBA00022842"/>
    </source>
</evidence>
<organism evidence="16 17">
    <name type="scientific">Prymnesium parvum</name>
    <name type="common">Toxic golden alga</name>
    <dbReference type="NCBI Taxonomy" id="97485"/>
    <lineage>
        <taxon>Eukaryota</taxon>
        <taxon>Haptista</taxon>
        <taxon>Haptophyta</taxon>
        <taxon>Prymnesiophyceae</taxon>
        <taxon>Prymnesiales</taxon>
        <taxon>Prymnesiaceae</taxon>
        <taxon>Prymnesium</taxon>
    </lineage>
</organism>
<dbReference type="InterPro" id="IPR016137">
    <property type="entry name" value="RGS"/>
</dbReference>
<dbReference type="InterPro" id="IPR045270">
    <property type="entry name" value="STKc_AGC"/>
</dbReference>
<keyword evidence="6" id="KW-0418">Kinase</keyword>
<dbReference type="GO" id="GO:0004691">
    <property type="term" value="F:cAMP-dependent protein kinase activity"/>
    <property type="evidence" value="ECO:0007669"/>
    <property type="project" value="TreeGrafter"/>
</dbReference>
<dbReference type="PANTHER" id="PTHR24353">
    <property type="entry name" value="CYCLIC NUCLEOTIDE-DEPENDENT PROTEIN KINASE"/>
    <property type="match status" value="1"/>
</dbReference>
<evidence type="ECO:0000259" key="14">
    <source>
        <dbReference type="PROSITE" id="PS50042"/>
    </source>
</evidence>
<dbReference type="Gene3D" id="2.60.120.10">
    <property type="entry name" value="Jelly Rolls"/>
    <property type="match status" value="2"/>
</dbReference>
<dbReference type="PROSITE" id="PS50011">
    <property type="entry name" value="PROTEIN_KINASE_DOM"/>
    <property type="match status" value="1"/>
</dbReference>
<dbReference type="InterPro" id="IPR017441">
    <property type="entry name" value="Protein_kinase_ATP_BS"/>
</dbReference>
<dbReference type="InterPro" id="IPR011009">
    <property type="entry name" value="Kinase-like_dom_sf"/>
</dbReference>
<evidence type="ECO:0000256" key="9">
    <source>
        <dbReference type="ARBA" id="ARBA00022992"/>
    </source>
</evidence>
<keyword evidence="5 11" id="KW-0547">Nucleotide-binding</keyword>
<dbReference type="CDD" id="cd00038">
    <property type="entry name" value="CAP_ED"/>
    <property type="match status" value="2"/>
</dbReference>
<dbReference type="SUPFAM" id="SSF48097">
    <property type="entry name" value="Regulator of G-protein signaling, RGS"/>
    <property type="match status" value="1"/>
</dbReference>
<evidence type="ECO:0000256" key="7">
    <source>
        <dbReference type="ARBA" id="ARBA00022840"/>
    </source>
</evidence>
<evidence type="ECO:0000256" key="2">
    <source>
        <dbReference type="ARBA" id="ARBA00022527"/>
    </source>
</evidence>
<dbReference type="SUPFAM" id="SSF56112">
    <property type="entry name" value="Protein kinase-like (PK-like)"/>
    <property type="match status" value="1"/>
</dbReference>
<keyword evidence="7 11" id="KW-0067">ATP-binding</keyword>
<dbReference type="EMBL" id="JBGBPQ010000024">
    <property type="protein sequence ID" value="KAL1499997.1"/>
    <property type="molecule type" value="Genomic_DNA"/>
</dbReference>
<proteinExistence type="predicted"/>
<evidence type="ECO:0000256" key="10">
    <source>
        <dbReference type="ARBA" id="ARBA00024113"/>
    </source>
</evidence>
<dbReference type="Proteomes" id="UP001515480">
    <property type="component" value="Unassembled WGS sequence"/>
</dbReference>
<comment type="cofactor">
    <cofactor evidence="1">
        <name>Mg(2+)</name>
        <dbReference type="ChEBI" id="CHEBI:18420"/>
    </cofactor>
</comment>
<keyword evidence="4" id="KW-0808">Transferase</keyword>
<dbReference type="SMART" id="SM00100">
    <property type="entry name" value="cNMP"/>
    <property type="match status" value="2"/>
</dbReference>
<feature type="binding site" evidence="11">
    <location>
        <position position="756"/>
    </location>
    <ligand>
        <name>ATP</name>
        <dbReference type="ChEBI" id="CHEBI:30616"/>
    </ligand>
</feature>
<evidence type="ECO:0000256" key="6">
    <source>
        <dbReference type="ARBA" id="ARBA00022777"/>
    </source>
</evidence>
<dbReference type="InterPro" id="IPR018490">
    <property type="entry name" value="cNMP-bd_dom_sf"/>
</dbReference>
<dbReference type="InterPro" id="IPR044926">
    <property type="entry name" value="RGS_subdomain_2"/>
</dbReference>
<keyword evidence="8" id="KW-0460">Magnesium</keyword>
<evidence type="ECO:0000313" key="17">
    <source>
        <dbReference type="Proteomes" id="UP001515480"/>
    </source>
</evidence>
<name>A0AB34ILH4_PRYPA</name>
<dbReference type="GO" id="GO:0030553">
    <property type="term" value="F:cGMP binding"/>
    <property type="evidence" value="ECO:0007669"/>
    <property type="project" value="UniProtKB-KW"/>
</dbReference>
<dbReference type="PROSITE" id="PS00107">
    <property type="entry name" value="PROTEIN_KINASE_ATP"/>
    <property type="match status" value="1"/>
</dbReference>
<evidence type="ECO:0000256" key="4">
    <source>
        <dbReference type="ARBA" id="ARBA00022679"/>
    </source>
</evidence>
<dbReference type="Pfam" id="PF00069">
    <property type="entry name" value="Pkinase"/>
    <property type="match status" value="1"/>
</dbReference>
<dbReference type="Gene3D" id="1.10.510.10">
    <property type="entry name" value="Transferase(Phosphotransferase) domain 1"/>
    <property type="match status" value="1"/>
</dbReference>
<feature type="domain" description="Cyclic nucleotide-binding" evidence="14">
    <location>
        <begin position="122"/>
        <end position="222"/>
    </location>
</feature>
<accession>A0AB34ILH4</accession>
<keyword evidence="3" id="KW-0140">cGMP</keyword>
<dbReference type="InterPro" id="IPR036305">
    <property type="entry name" value="RGS_sf"/>
</dbReference>
<dbReference type="GO" id="GO:0005524">
    <property type="term" value="F:ATP binding"/>
    <property type="evidence" value="ECO:0007669"/>
    <property type="project" value="UniProtKB-UniRule"/>
</dbReference>
<evidence type="ECO:0000256" key="1">
    <source>
        <dbReference type="ARBA" id="ARBA00001946"/>
    </source>
</evidence>
<evidence type="ECO:0000256" key="11">
    <source>
        <dbReference type="PROSITE-ProRule" id="PRU10141"/>
    </source>
</evidence>
<dbReference type="PROSITE" id="PS50132">
    <property type="entry name" value="RGS"/>
    <property type="match status" value="1"/>
</dbReference>
<dbReference type="SUPFAM" id="SSF51206">
    <property type="entry name" value="cAMP-binding domain-like"/>
    <property type="match status" value="2"/>
</dbReference>
<dbReference type="PROSITE" id="PS00108">
    <property type="entry name" value="PROTEIN_KINASE_ST"/>
    <property type="match status" value="1"/>
</dbReference>
<dbReference type="Pfam" id="PF00027">
    <property type="entry name" value="cNMP_binding"/>
    <property type="match status" value="2"/>
</dbReference>
<evidence type="ECO:0000313" key="16">
    <source>
        <dbReference type="EMBL" id="KAL1499997.1"/>
    </source>
</evidence>
<dbReference type="GO" id="GO:0005952">
    <property type="term" value="C:cAMP-dependent protein kinase complex"/>
    <property type="evidence" value="ECO:0007669"/>
    <property type="project" value="TreeGrafter"/>
</dbReference>
<dbReference type="InterPro" id="IPR011993">
    <property type="entry name" value="PH-like_dom_sf"/>
</dbReference>
<feature type="domain" description="Protein kinase" evidence="13">
    <location>
        <begin position="727"/>
        <end position="984"/>
    </location>
</feature>
<dbReference type="PROSITE" id="PS50042">
    <property type="entry name" value="CNMP_BINDING_3"/>
    <property type="match status" value="2"/>
</dbReference>
<dbReference type="Gene3D" id="2.30.29.30">
    <property type="entry name" value="Pleckstrin-homology domain (PH domain)/Phosphotyrosine-binding domain (PTB)"/>
    <property type="match status" value="1"/>
</dbReference>
<comment type="caution">
    <text evidence="16">The sequence shown here is derived from an EMBL/GenBank/DDBJ whole genome shotgun (WGS) entry which is preliminary data.</text>
</comment>
<evidence type="ECO:0000256" key="3">
    <source>
        <dbReference type="ARBA" id="ARBA00022535"/>
    </source>
</evidence>
<gene>
    <name evidence="16" type="ORF">AB1Y20_012674</name>
</gene>
<dbReference type="CDD" id="cd05123">
    <property type="entry name" value="STKc_AGC"/>
    <property type="match status" value="1"/>
</dbReference>
<evidence type="ECO:0000259" key="13">
    <source>
        <dbReference type="PROSITE" id="PS50011"/>
    </source>
</evidence>
<dbReference type="InterPro" id="IPR000595">
    <property type="entry name" value="cNMP-bd_dom"/>
</dbReference>
<dbReference type="Pfam" id="PF00615">
    <property type="entry name" value="RGS"/>
    <property type="match status" value="1"/>
</dbReference>
<protein>
    <recommendedName>
        <fullName evidence="10">cGMP-dependent protein kinase</fullName>
    </recommendedName>
</protein>
<evidence type="ECO:0000259" key="15">
    <source>
        <dbReference type="PROSITE" id="PS50132"/>
    </source>
</evidence>
<dbReference type="InterPro" id="IPR000719">
    <property type="entry name" value="Prot_kinase_dom"/>
</dbReference>
<keyword evidence="2" id="KW-0723">Serine/threonine-protein kinase</keyword>
<dbReference type="AlphaFoldDB" id="A0AB34ILH4"/>